<proteinExistence type="predicted"/>
<reference evidence="1" key="1">
    <citation type="submission" date="2021-02" db="EMBL/GenBank/DDBJ databases">
        <authorList>
            <person name="Nowell W R."/>
        </authorList>
    </citation>
    <scope>NUCLEOTIDE SEQUENCE</scope>
</reference>
<organism evidence="1 3">
    <name type="scientific">Didymodactylos carnosus</name>
    <dbReference type="NCBI Taxonomy" id="1234261"/>
    <lineage>
        <taxon>Eukaryota</taxon>
        <taxon>Metazoa</taxon>
        <taxon>Spiralia</taxon>
        <taxon>Gnathifera</taxon>
        <taxon>Rotifera</taxon>
        <taxon>Eurotatoria</taxon>
        <taxon>Bdelloidea</taxon>
        <taxon>Philodinida</taxon>
        <taxon>Philodinidae</taxon>
        <taxon>Didymodactylos</taxon>
    </lineage>
</organism>
<accession>A0A814TAJ6</accession>
<dbReference type="AlphaFoldDB" id="A0A814TAJ6"/>
<evidence type="ECO:0000313" key="3">
    <source>
        <dbReference type="Proteomes" id="UP000663829"/>
    </source>
</evidence>
<gene>
    <name evidence="1" type="ORF">GPM918_LOCUS21472</name>
    <name evidence="2" type="ORF">SRO942_LOCUS21471</name>
</gene>
<dbReference type="EMBL" id="CAJNOQ010007073">
    <property type="protein sequence ID" value="CAF1156872.1"/>
    <property type="molecule type" value="Genomic_DNA"/>
</dbReference>
<protein>
    <submittedName>
        <fullName evidence="1">Uncharacterized protein</fullName>
    </submittedName>
</protein>
<dbReference type="Gene3D" id="3.40.630.30">
    <property type="match status" value="1"/>
</dbReference>
<evidence type="ECO:0000313" key="2">
    <source>
        <dbReference type="EMBL" id="CAF3920341.1"/>
    </source>
</evidence>
<name>A0A814TAJ6_9BILA</name>
<comment type="caution">
    <text evidence="1">The sequence shown here is derived from an EMBL/GenBank/DDBJ whole genome shotgun (WGS) entry which is preliminary data.</text>
</comment>
<dbReference type="EMBL" id="CAJOBC010007073">
    <property type="protein sequence ID" value="CAF3920341.1"/>
    <property type="molecule type" value="Genomic_DNA"/>
</dbReference>
<feature type="non-terminal residue" evidence="1">
    <location>
        <position position="294"/>
    </location>
</feature>
<dbReference type="Proteomes" id="UP000681722">
    <property type="component" value="Unassembled WGS sequence"/>
</dbReference>
<dbReference type="Proteomes" id="UP000663829">
    <property type="component" value="Unassembled WGS sequence"/>
</dbReference>
<evidence type="ECO:0000313" key="1">
    <source>
        <dbReference type="EMBL" id="CAF1156872.1"/>
    </source>
</evidence>
<sequence>MIEEDSDYSYELLRQTHVEECAKLISEAFVDNEPLAFYSKMTKEEFYDYIHPLIKSLLEEQLSFIVFDKQTNQIVSCLLSGDLYLQHQHTSYYEDDDPVTDLLAELDERFLVEFQKTNKFKEKTILHVYYGATKQDFCGKVLVICLLCVRINNASFLTPVSPSPPTPEHMTIDPCTQNDVQKLLPLAQTMARARLDGMYLPSVQHMMQGIDGYEQGFTVRQLYINDEYFCILYWNDILLAYNKNRDSQILACEAAYKLMIATFKMKTWALRPVSTPCRSNAEIYEGSRCILEMN</sequence>
<keyword evidence="3" id="KW-1185">Reference proteome</keyword>